<evidence type="ECO:0000313" key="4">
    <source>
        <dbReference type="Proteomes" id="UP000321960"/>
    </source>
</evidence>
<feature type="chain" id="PRO_5021881688" evidence="1">
    <location>
        <begin position="27"/>
        <end position="98"/>
    </location>
</feature>
<evidence type="ECO:0000256" key="1">
    <source>
        <dbReference type="SAM" id="SignalP"/>
    </source>
</evidence>
<comment type="caution">
    <text evidence="2">The sequence shown here is derived from an EMBL/GenBank/DDBJ whole genome shotgun (WGS) entry which is preliminary data.</text>
</comment>
<accession>A0A512IXN7</accession>
<evidence type="ECO:0000313" key="2">
    <source>
        <dbReference type="EMBL" id="GEP02477.1"/>
    </source>
</evidence>
<dbReference type="EMBL" id="BJZU01000004">
    <property type="protein sequence ID" value="GEP02477.1"/>
    <property type="molecule type" value="Genomic_DNA"/>
</dbReference>
<keyword evidence="5" id="KW-1185">Reference proteome</keyword>
<feature type="signal peptide" evidence="1">
    <location>
        <begin position="1"/>
        <end position="26"/>
    </location>
</feature>
<dbReference type="EMBL" id="BSPK01000117">
    <property type="protein sequence ID" value="GLS67856.1"/>
    <property type="molecule type" value="Genomic_DNA"/>
</dbReference>
<dbReference type="OrthoDB" id="8457022at2"/>
<dbReference type="RefSeq" id="WP_147024145.1">
    <property type="nucleotide sequence ID" value="NZ_BJZU01000004.1"/>
</dbReference>
<dbReference type="NCBIfam" id="NF047412">
    <property type="entry name" value="sig_GCG_CRPN_rpt"/>
    <property type="match status" value="1"/>
</dbReference>
<dbReference type="Proteomes" id="UP001156856">
    <property type="component" value="Unassembled WGS sequence"/>
</dbReference>
<reference evidence="2 4" key="3">
    <citation type="submission" date="2019-07" db="EMBL/GenBank/DDBJ databases">
        <title>Whole genome shotgun sequence of Methylobacterium oxalidis NBRC 107715.</title>
        <authorList>
            <person name="Hosoyama A."/>
            <person name="Uohara A."/>
            <person name="Ohji S."/>
            <person name="Ichikawa N."/>
        </authorList>
    </citation>
    <scope>NUCLEOTIDE SEQUENCE [LARGE SCALE GENOMIC DNA]</scope>
    <source>
        <strain evidence="2 4">NBRC 107715</strain>
    </source>
</reference>
<proteinExistence type="predicted"/>
<reference evidence="3" key="1">
    <citation type="journal article" date="2014" name="Int. J. Syst. Evol. Microbiol.">
        <title>Complete genome of a new Firmicutes species belonging to the dominant human colonic microbiota ('Ruminococcus bicirculans') reveals two chromosomes and a selective capacity to utilize plant glucans.</title>
        <authorList>
            <consortium name="NISC Comparative Sequencing Program"/>
            <person name="Wegmann U."/>
            <person name="Louis P."/>
            <person name="Goesmann A."/>
            <person name="Henrissat B."/>
            <person name="Duncan S.H."/>
            <person name="Flint H.J."/>
        </authorList>
    </citation>
    <scope>NUCLEOTIDE SEQUENCE</scope>
    <source>
        <strain evidence="3">NBRC 107715</strain>
    </source>
</reference>
<gene>
    <name evidence="3" type="ORF">GCM10007888_62410</name>
    <name evidence="2" type="ORF">MOX02_05150</name>
</gene>
<dbReference type="Proteomes" id="UP000321960">
    <property type="component" value="Unassembled WGS sequence"/>
</dbReference>
<reference evidence="5" key="2">
    <citation type="journal article" date="2019" name="Int. J. Syst. Evol. Microbiol.">
        <title>The Global Catalogue of Microorganisms (GCM) 10K type strain sequencing project: providing services to taxonomists for standard genome sequencing and annotation.</title>
        <authorList>
            <consortium name="The Broad Institute Genomics Platform"/>
            <consortium name="The Broad Institute Genome Sequencing Center for Infectious Disease"/>
            <person name="Wu L."/>
            <person name="Ma J."/>
        </authorList>
    </citation>
    <scope>NUCLEOTIDE SEQUENCE [LARGE SCALE GENOMIC DNA]</scope>
    <source>
        <strain evidence="5">NBRC 107715</strain>
    </source>
</reference>
<sequence>MSKRWMLGLGAALALGGLGAVPAAQAAPLGVGAVEGLTGTTPLVEQVAQGCGPGWGRGAYGRCRPFAGPGRVYGPRPFYGRRCFLRPTPFGPRRVCRW</sequence>
<protein>
    <submittedName>
        <fullName evidence="2">Uncharacterized protein</fullName>
    </submittedName>
</protein>
<dbReference type="AlphaFoldDB" id="A0A512IXN7"/>
<evidence type="ECO:0000313" key="5">
    <source>
        <dbReference type="Proteomes" id="UP001156856"/>
    </source>
</evidence>
<name>A0A512IXN7_9HYPH</name>
<keyword evidence="1" id="KW-0732">Signal</keyword>
<dbReference type="InterPro" id="IPR058110">
    <property type="entry name" value="GCG_CRPN_dom"/>
</dbReference>
<evidence type="ECO:0000313" key="3">
    <source>
        <dbReference type="EMBL" id="GLS67856.1"/>
    </source>
</evidence>
<reference evidence="3" key="4">
    <citation type="submission" date="2023-01" db="EMBL/GenBank/DDBJ databases">
        <title>Draft genome sequence of Methylobacterium oxalidis strain NBRC 107715.</title>
        <authorList>
            <person name="Sun Q."/>
            <person name="Mori K."/>
        </authorList>
    </citation>
    <scope>NUCLEOTIDE SEQUENCE</scope>
    <source>
        <strain evidence="3">NBRC 107715</strain>
    </source>
</reference>
<organism evidence="2 4">
    <name type="scientific">Methylobacterium oxalidis</name>
    <dbReference type="NCBI Taxonomy" id="944322"/>
    <lineage>
        <taxon>Bacteria</taxon>
        <taxon>Pseudomonadati</taxon>
        <taxon>Pseudomonadota</taxon>
        <taxon>Alphaproteobacteria</taxon>
        <taxon>Hyphomicrobiales</taxon>
        <taxon>Methylobacteriaceae</taxon>
        <taxon>Methylobacterium</taxon>
    </lineage>
</organism>